<proteinExistence type="predicted"/>
<feature type="domain" description="N-acetyltransferase" evidence="1">
    <location>
        <begin position="8"/>
        <end position="145"/>
    </location>
</feature>
<dbReference type="SUPFAM" id="SSF55729">
    <property type="entry name" value="Acyl-CoA N-acyltransferases (Nat)"/>
    <property type="match status" value="1"/>
</dbReference>
<gene>
    <name evidence="2" type="ORF">SAMN06265350_104303</name>
</gene>
<dbReference type="PANTHER" id="PTHR43792">
    <property type="entry name" value="GNAT FAMILY, PUTATIVE (AFU_ORTHOLOGUE AFUA_3G00765)-RELATED-RELATED"/>
    <property type="match status" value="1"/>
</dbReference>
<keyword evidence="2" id="KW-0808">Transferase</keyword>
<evidence type="ECO:0000313" key="2">
    <source>
        <dbReference type="EMBL" id="SMO62242.1"/>
    </source>
</evidence>
<dbReference type="PANTHER" id="PTHR43792:SF1">
    <property type="entry name" value="N-ACETYLTRANSFERASE DOMAIN-CONTAINING PROTEIN"/>
    <property type="match status" value="1"/>
</dbReference>
<dbReference type="Gene3D" id="3.40.630.30">
    <property type="match status" value="1"/>
</dbReference>
<dbReference type="InterPro" id="IPR051531">
    <property type="entry name" value="N-acetyltransferase"/>
</dbReference>
<keyword evidence="3" id="KW-1185">Reference proteome</keyword>
<evidence type="ECO:0000313" key="3">
    <source>
        <dbReference type="Proteomes" id="UP000315971"/>
    </source>
</evidence>
<evidence type="ECO:0000259" key="1">
    <source>
        <dbReference type="Pfam" id="PF13302"/>
    </source>
</evidence>
<dbReference type="OrthoDB" id="9788916at2"/>
<dbReference type="Proteomes" id="UP000315971">
    <property type="component" value="Unassembled WGS sequence"/>
</dbReference>
<dbReference type="Pfam" id="PF13302">
    <property type="entry name" value="Acetyltransf_3"/>
    <property type="match status" value="1"/>
</dbReference>
<dbReference type="GO" id="GO:0016747">
    <property type="term" value="F:acyltransferase activity, transferring groups other than amino-acyl groups"/>
    <property type="evidence" value="ECO:0007669"/>
    <property type="project" value="InterPro"/>
</dbReference>
<dbReference type="RefSeq" id="WP_142603374.1">
    <property type="nucleotide sequence ID" value="NZ_FXSZ01000004.1"/>
</dbReference>
<name>A0A521CS33_9SPHI</name>
<dbReference type="EMBL" id="FXSZ01000004">
    <property type="protein sequence ID" value="SMO62242.1"/>
    <property type="molecule type" value="Genomic_DNA"/>
</dbReference>
<organism evidence="2 3">
    <name type="scientific">Solitalea koreensis</name>
    <dbReference type="NCBI Taxonomy" id="543615"/>
    <lineage>
        <taxon>Bacteria</taxon>
        <taxon>Pseudomonadati</taxon>
        <taxon>Bacteroidota</taxon>
        <taxon>Sphingobacteriia</taxon>
        <taxon>Sphingobacteriales</taxon>
        <taxon>Sphingobacteriaceae</taxon>
        <taxon>Solitalea</taxon>
    </lineage>
</organism>
<reference evidence="2 3" key="1">
    <citation type="submission" date="2017-05" db="EMBL/GenBank/DDBJ databases">
        <authorList>
            <person name="Varghese N."/>
            <person name="Submissions S."/>
        </authorList>
    </citation>
    <scope>NUCLEOTIDE SEQUENCE [LARGE SCALE GENOMIC DNA]</scope>
    <source>
        <strain evidence="2 3">DSM 21342</strain>
    </source>
</reference>
<dbReference type="InterPro" id="IPR000182">
    <property type="entry name" value="GNAT_dom"/>
</dbReference>
<dbReference type="AlphaFoldDB" id="A0A521CS33"/>
<dbReference type="InterPro" id="IPR016181">
    <property type="entry name" value="Acyl_CoA_acyltransferase"/>
</dbReference>
<protein>
    <submittedName>
        <fullName evidence="2">Protein N-acetyltransferase, RimJ/RimL family</fullName>
    </submittedName>
</protein>
<accession>A0A521CS33</accession>
<sequence length="184" mass="21593">MYLINTPRLQLREFCINDAENIFILNSDPEVTRFTGDKEFKSLAESKNFIKTYTHYRKYGFGRWNVELKSTSEYLGWCGLKYIPRLKEVDLGYRFMYKHWGKGYATESSIACLNYGFCQLGFEKIVGRAMKVNSASINVLKKVGMCFEKSWVENGNIIEQYSISNDKWQQADPFQHISIHQNQF</sequence>